<gene>
    <name evidence="1" type="ORF">SDC9_153997</name>
</gene>
<sequence>MMQQNILFADYRKQILLIFQVRRQLRCKGAVTQMTVARQLGKFHHTSQIKRAGNFMDIGIPDFQFVHEKAFDGVGVLLPDFQAHSLPPLALAQ</sequence>
<organism evidence="1">
    <name type="scientific">bioreactor metagenome</name>
    <dbReference type="NCBI Taxonomy" id="1076179"/>
    <lineage>
        <taxon>unclassified sequences</taxon>
        <taxon>metagenomes</taxon>
        <taxon>ecological metagenomes</taxon>
    </lineage>
</organism>
<name>A0A645EXK3_9ZZZZ</name>
<proteinExistence type="predicted"/>
<dbReference type="EMBL" id="VSSQ01052681">
    <property type="protein sequence ID" value="MPN06741.1"/>
    <property type="molecule type" value="Genomic_DNA"/>
</dbReference>
<protein>
    <submittedName>
        <fullName evidence="1">Uncharacterized protein</fullName>
    </submittedName>
</protein>
<dbReference type="AlphaFoldDB" id="A0A645EXK3"/>
<comment type="caution">
    <text evidence="1">The sequence shown here is derived from an EMBL/GenBank/DDBJ whole genome shotgun (WGS) entry which is preliminary data.</text>
</comment>
<reference evidence="1" key="1">
    <citation type="submission" date="2019-08" db="EMBL/GenBank/DDBJ databases">
        <authorList>
            <person name="Kucharzyk K."/>
            <person name="Murdoch R.W."/>
            <person name="Higgins S."/>
            <person name="Loffler F."/>
        </authorList>
    </citation>
    <scope>NUCLEOTIDE SEQUENCE</scope>
</reference>
<evidence type="ECO:0000313" key="1">
    <source>
        <dbReference type="EMBL" id="MPN06741.1"/>
    </source>
</evidence>
<accession>A0A645EXK3</accession>